<comment type="caution">
    <text evidence="16">The sequence shown here is derived from an EMBL/GenBank/DDBJ whole genome shotgun (WGS) entry which is preliminary data.</text>
</comment>
<evidence type="ECO:0000256" key="10">
    <source>
        <dbReference type="ARBA" id="ARBA00023270"/>
    </source>
</evidence>
<reference evidence="16 17" key="1">
    <citation type="submission" date="2018-09" db="EMBL/GenBank/DDBJ databases">
        <title>YIM 75507 draft genome.</title>
        <authorList>
            <person name="Tang S."/>
            <person name="Feng Y."/>
        </authorList>
    </citation>
    <scope>NUCLEOTIDE SEQUENCE [LARGE SCALE GENOMIC DNA]</scope>
    <source>
        <strain evidence="16 17">YIM 75507</strain>
    </source>
</reference>
<dbReference type="PANTHER" id="PTHR12128">
    <property type="entry name" value="DIHYDRODIPICOLINATE SYNTHASE"/>
    <property type="match status" value="1"/>
</dbReference>
<dbReference type="AlphaFoldDB" id="A0A3A4ABD1"/>
<dbReference type="GO" id="GO:0005829">
    <property type="term" value="C:cytosol"/>
    <property type="evidence" value="ECO:0007669"/>
    <property type="project" value="TreeGrafter"/>
</dbReference>
<dbReference type="PIRSF" id="PIRSF001365">
    <property type="entry name" value="DHDPS"/>
    <property type="match status" value="1"/>
</dbReference>
<keyword evidence="17" id="KW-1185">Reference proteome</keyword>
<dbReference type="PRINTS" id="PR00146">
    <property type="entry name" value="DHPICSNTHASE"/>
</dbReference>
<evidence type="ECO:0000256" key="1">
    <source>
        <dbReference type="ARBA" id="ARBA00003294"/>
    </source>
</evidence>
<dbReference type="Proteomes" id="UP000265768">
    <property type="component" value="Unassembled WGS sequence"/>
</dbReference>
<dbReference type="InterPro" id="IPR013785">
    <property type="entry name" value="Aldolase_TIM"/>
</dbReference>
<feature type="binding site" evidence="12 15">
    <location>
        <position position="212"/>
    </location>
    <ligand>
        <name>pyruvate</name>
        <dbReference type="ChEBI" id="CHEBI:15361"/>
    </ligand>
</feature>
<evidence type="ECO:0000256" key="4">
    <source>
        <dbReference type="ARBA" id="ARBA00012086"/>
    </source>
</evidence>
<dbReference type="InterPro" id="IPR020625">
    <property type="entry name" value="Schiff_base-form_aldolases_AS"/>
</dbReference>
<dbReference type="Gene3D" id="3.20.20.70">
    <property type="entry name" value="Aldolase class I"/>
    <property type="match status" value="1"/>
</dbReference>
<comment type="pathway">
    <text evidence="2 12">Amino-acid biosynthesis; L-lysine biosynthesis via DAP pathway; (S)-tetrahydrodipicolinate from L-aspartate: step 3/4.</text>
</comment>
<dbReference type="NCBIfam" id="TIGR00674">
    <property type="entry name" value="dapA"/>
    <property type="match status" value="1"/>
</dbReference>
<dbReference type="Pfam" id="PF00701">
    <property type="entry name" value="DHDPS"/>
    <property type="match status" value="1"/>
</dbReference>
<protein>
    <recommendedName>
        <fullName evidence="4 12">4-hydroxy-tetrahydrodipicolinate synthase</fullName>
        <shortName evidence="12">HTPA synthase</shortName>
        <ecNumber evidence="4 12">4.3.3.7</ecNumber>
    </recommendedName>
</protein>
<dbReference type="PROSITE" id="PS00665">
    <property type="entry name" value="DHDPS_1"/>
    <property type="match status" value="1"/>
</dbReference>
<dbReference type="InterPro" id="IPR002220">
    <property type="entry name" value="DapA-like"/>
</dbReference>
<feature type="active site" description="Schiff-base intermediate with substrate" evidence="12 14">
    <location>
        <position position="172"/>
    </location>
</feature>
<feature type="binding site" evidence="12 15">
    <location>
        <position position="56"/>
    </location>
    <ligand>
        <name>pyruvate</name>
        <dbReference type="ChEBI" id="CHEBI:15361"/>
    </ligand>
</feature>
<keyword evidence="5 12" id="KW-0963">Cytoplasm</keyword>
<comment type="subunit">
    <text evidence="12">Homotetramer; dimer of dimers.</text>
</comment>
<comment type="caution">
    <text evidence="12">Was originally thought to be a dihydrodipicolinate synthase (DHDPS), catalyzing the condensation of (S)-aspartate-beta-semialdehyde [(S)-ASA] and pyruvate to dihydrodipicolinate (DHDP). However, it was shown in E.coli that the product of the enzymatic reaction is not dihydrodipicolinate but in fact (4S)-4-hydroxy-2,3,4,5-tetrahydro-(2S)-dipicolinic acid (HTPA), and that the consecutive dehydration reaction leading to DHDP is not spontaneous but catalyzed by DapB.</text>
</comment>
<evidence type="ECO:0000256" key="5">
    <source>
        <dbReference type="ARBA" id="ARBA00022490"/>
    </source>
</evidence>
<comment type="function">
    <text evidence="1 12">Catalyzes the condensation of (S)-aspartate-beta-semialdehyde [(S)-ASA] and pyruvate to 4-hydroxy-tetrahydrodipicolinate (HTPA).</text>
</comment>
<organism evidence="16 17">
    <name type="scientific">Bailinhaonella thermotolerans</name>
    <dbReference type="NCBI Taxonomy" id="1070861"/>
    <lineage>
        <taxon>Bacteria</taxon>
        <taxon>Bacillati</taxon>
        <taxon>Actinomycetota</taxon>
        <taxon>Actinomycetes</taxon>
        <taxon>Streptosporangiales</taxon>
        <taxon>Streptosporangiaceae</taxon>
        <taxon>Bailinhaonella</taxon>
    </lineage>
</organism>
<evidence type="ECO:0000256" key="14">
    <source>
        <dbReference type="PIRSR" id="PIRSR001365-1"/>
    </source>
</evidence>
<dbReference type="PANTHER" id="PTHR12128:SF66">
    <property type="entry name" value="4-HYDROXY-2-OXOGLUTARATE ALDOLASE, MITOCHONDRIAL"/>
    <property type="match status" value="1"/>
</dbReference>
<evidence type="ECO:0000256" key="7">
    <source>
        <dbReference type="ARBA" id="ARBA00022915"/>
    </source>
</evidence>
<evidence type="ECO:0000256" key="8">
    <source>
        <dbReference type="ARBA" id="ARBA00023154"/>
    </source>
</evidence>
<evidence type="ECO:0000256" key="11">
    <source>
        <dbReference type="ARBA" id="ARBA00047836"/>
    </source>
</evidence>
<evidence type="ECO:0000256" key="15">
    <source>
        <dbReference type="PIRSR" id="PIRSR001365-2"/>
    </source>
</evidence>
<evidence type="ECO:0000313" key="16">
    <source>
        <dbReference type="EMBL" id="RJL26556.1"/>
    </source>
</evidence>
<dbReference type="RefSeq" id="WP_119929287.1">
    <property type="nucleotide sequence ID" value="NZ_QZEY01000012.1"/>
</dbReference>
<keyword evidence="8 12" id="KW-0457">Lysine biosynthesis</keyword>
<keyword evidence="6 12" id="KW-0028">Amino-acid biosynthesis</keyword>
<dbReference type="EMBL" id="QZEY01000012">
    <property type="protein sequence ID" value="RJL26556.1"/>
    <property type="molecule type" value="Genomic_DNA"/>
</dbReference>
<dbReference type="CDD" id="cd00950">
    <property type="entry name" value="DHDPS"/>
    <property type="match status" value="1"/>
</dbReference>
<keyword evidence="7 12" id="KW-0220">Diaminopimelate biosynthesis</keyword>
<accession>A0A3A4ABD1</accession>
<name>A0A3A4ABD1_9ACTN</name>
<feature type="site" description="Part of a proton relay during catalysis" evidence="12">
    <location>
        <position position="118"/>
    </location>
</feature>
<dbReference type="OrthoDB" id="9782828at2"/>
<dbReference type="GO" id="GO:0019877">
    <property type="term" value="P:diaminopimelate biosynthetic process"/>
    <property type="evidence" value="ECO:0007669"/>
    <property type="project" value="UniProtKB-UniRule"/>
</dbReference>
<evidence type="ECO:0000256" key="6">
    <source>
        <dbReference type="ARBA" id="ARBA00022605"/>
    </source>
</evidence>
<dbReference type="GO" id="GO:0008840">
    <property type="term" value="F:4-hydroxy-tetrahydrodipicolinate synthase activity"/>
    <property type="evidence" value="ECO:0007669"/>
    <property type="project" value="UniProtKB-UniRule"/>
</dbReference>
<dbReference type="UniPathway" id="UPA00034">
    <property type="reaction ID" value="UER00017"/>
</dbReference>
<feature type="site" description="Part of a proton relay during catalysis" evidence="12">
    <location>
        <position position="55"/>
    </location>
</feature>
<dbReference type="HAMAP" id="MF_00418">
    <property type="entry name" value="DapA"/>
    <property type="match status" value="1"/>
</dbReference>
<dbReference type="SMART" id="SM01130">
    <property type="entry name" value="DHDPS"/>
    <property type="match status" value="1"/>
</dbReference>
<comment type="subcellular location">
    <subcellularLocation>
        <location evidence="12">Cytoplasm</location>
    </subcellularLocation>
</comment>
<dbReference type="SUPFAM" id="SSF51569">
    <property type="entry name" value="Aldolase"/>
    <property type="match status" value="1"/>
</dbReference>
<keyword evidence="9 12" id="KW-0456">Lyase</keyword>
<evidence type="ECO:0000256" key="12">
    <source>
        <dbReference type="HAMAP-Rule" id="MF_00418"/>
    </source>
</evidence>
<comment type="similarity">
    <text evidence="3 12 13">Belongs to the DapA family.</text>
</comment>
<evidence type="ECO:0000256" key="3">
    <source>
        <dbReference type="ARBA" id="ARBA00007592"/>
    </source>
</evidence>
<dbReference type="PROSITE" id="PS00666">
    <property type="entry name" value="DHDPS_2"/>
    <property type="match status" value="1"/>
</dbReference>
<evidence type="ECO:0000256" key="13">
    <source>
        <dbReference type="PIRNR" id="PIRNR001365"/>
    </source>
</evidence>
<dbReference type="EC" id="4.3.3.7" evidence="4 12"/>
<comment type="catalytic activity">
    <reaction evidence="11 12">
        <text>L-aspartate 4-semialdehyde + pyruvate = (2S,4S)-4-hydroxy-2,3,4,5-tetrahydrodipicolinate + H2O + H(+)</text>
        <dbReference type="Rhea" id="RHEA:34171"/>
        <dbReference type="ChEBI" id="CHEBI:15361"/>
        <dbReference type="ChEBI" id="CHEBI:15377"/>
        <dbReference type="ChEBI" id="CHEBI:15378"/>
        <dbReference type="ChEBI" id="CHEBI:67139"/>
        <dbReference type="ChEBI" id="CHEBI:537519"/>
        <dbReference type="EC" id="4.3.3.7"/>
    </reaction>
</comment>
<feature type="active site" description="Proton donor/acceptor" evidence="12 14">
    <location>
        <position position="144"/>
    </location>
</feature>
<gene>
    <name evidence="12 16" type="primary">dapA</name>
    <name evidence="16" type="ORF">D5H75_26615</name>
</gene>
<evidence type="ECO:0000256" key="9">
    <source>
        <dbReference type="ARBA" id="ARBA00023239"/>
    </source>
</evidence>
<dbReference type="GO" id="GO:0009089">
    <property type="term" value="P:lysine biosynthetic process via diaminopimelate"/>
    <property type="evidence" value="ECO:0007669"/>
    <property type="project" value="UniProtKB-UniRule"/>
</dbReference>
<evidence type="ECO:0000256" key="2">
    <source>
        <dbReference type="ARBA" id="ARBA00005120"/>
    </source>
</evidence>
<dbReference type="InterPro" id="IPR005263">
    <property type="entry name" value="DapA"/>
</dbReference>
<sequence>MASPTGTSAAPFGRMLTAMVTPFTPDGEVDYEGARRLATYLVDEQRHDGLVVSGTTGESPTTSDEEKDRLLRAVIEAVGDRATIVAGVGTNDTPHTVHLAQAAERAGAHGLLVVTPYYNKPPQEGIYRHFMTVADATGLPNMLYDIPGRTGTPIHSETLVRLSRHPGIVAVKDAKGDLFAGSQVMAESGLVYYSGDDLINLPWLSVGAAGVVSVVGHVAGADIHDMIDAYLGGDVRRAREIHERLLPVVTAIMCRTQGAIMAKAALNLLGRPGGSVRPPLVDATPEQIEELGADLARGGVKVEVR</sequence>
<evidence type="ECO:0000313" key="17">
    <source>
        <dbReference type="Proteomes" id="UP000265768"/>
    </source>
</evidence>
<proteinExistence type="inferred from homology"/>
<keyword evidence="10 12" id="KW-0704">Schiff base</keyword>
<dbReference type="InterPro" id="IPR020624">
    <property type="entry name" value="Schiff_base-form_aldolases_CS"/>
</dbReference>